<keyword evidence="6" id="KW-0520">NAD</keyword>
<keyword evidence="5" id="KW-0460">Magnesium</keyword>
<evidence type="ECO:0000259" key="7">
    <source>
        <dbReference type="PROSITE" id="PS51462"/>
    </source>
</evidence>
<name>A0ABR1G1W9_AURAN</name>
<keyword evidence="3" id="KW-0479">Metal-binding</keyword>
<dbReference type="PROSITE" id="PS51462">
    <property type="entry name" value="NUDIX"/>
    <property type="match status" value="1"/>
</dbReference>
<evidence type="ECO:0000256" key="2">
    <source>
        <dbReference type="ARBA" id="ARBA00012381"/>
    </source>
</evidence>
<dbReference type="InterPro" id="IPR000086">
    <property type="entry name" value="NUDIX_hydrolase_dom"/>
</dbReference>
<evidence type="ECO:0000256" key="5">
    <source>
        <dbReference type="ARBA" id="ARBA00022842"/>
    </source>
</evidence>
<keyword evidence="4" id="KW-0378">Hydrolase</keyword>
<dbReference type="PANTHER" id="PTHR42904">
    <property type="entry name" value="NUDIX HYDROLASE, NUDC SUBFAMILY"/>
    <property type="match status" value="1"/>
</dbReference>
<evidence type="ECO:0000256" key="6">
    <source>
        <dbReference type="ARBA" id="ARBA00023027"/>
    </source>
</evidence>
<evidence type="ECO:0000313" key="8">
    <source>
        <dbReference type="EMBL" id="KAK7242310.1"/>
    </source>
</evidence>
<protein>
    <recommendedName>
        <fullName evidence="2">NAD(+) diphosphatase</fullName>
        <ecNumber evidence="2">3.6.1.22</ecNumber>
    </recommendedName>
</protein>
<comment type="caution">
    <text evidence="8">The sequence shown here is derived from an EMBL/GenBank/DDBJ whole genome shotgun (WGS) entry which is preliminary data.</text>
</comment>
<accession>A0ABR1G1W9</accession>
<dbReference type="PANTHER" id="PTHR42904:SF8">
    <property type="entry name" value="NAD(+) DIPHOSPHATASE"/>
    <property type="match status" value="1"/>
</dbReference>
<dbReference type="InterPro" id="IPR015797">
    <property type="entry name" value="NUDIX_hydrolase-like_dom_sf"/>
</dbReference>
<dbReference type="InterPro" id="IPR049734">
    <property type="entry name" value="NudC-like_C"/>
</dbReference>
<feature type="domain" description="Nudix hydrolase" evidence="7">
    <location>
        <begin position="187"/>
        <end position="314"/>
    </location>
</feature>
<dbReference type="InterPro" id="IPR050241">
    <property type="entry name" value="NAD-cap_RNA_hydrolase_NudC"/>
</dbReference>
<dbReference type="NCBIfam" id="NF001299">
    <property type="entry name" value="PRK00241.1"/>
    <property type="match status" value="1"/>
</dbReference>
<dbReference type="EC" id="3.6.1.22" evidence="2"/>
<dbReference type="SUPFAM" id="SSF55811">
    <property type="entry name" value="Nudix"/>
    <property type="match status" value="1"/>
</dbReference>
<gene>
    <name evidence="8" type="ORF">SO694_00013499</name>
</gene>
<dbReference type="Proteomes" id="UP001363151">
    <property type="component" value="Unassembled WGS sequence"/>
</dbReference>
<dbReference type="Gene3D" id="3.90.79.20">
    <property type="match status" value="1"/>
</dbReference>
<organism evidence="8 9">
    <name type="scientific">Aureococcus anophagefferens</name>
    <name type="common">Harmful bloom alga</name>
    <dbReference type="NCBI Taxonomy" id="44056"/>
    <lineage>
        <taxon>Eukaryota</taxon>
        <taxon>Sar</taxon>
        <taxon>Stramenopiles</taxon>
        <taxon>Ochrophyta</taxon>
        <taxon>Pelagophyceae</taxon>
        <taxon>Pelagomonadales</taxon>
        <taxon>Pelagomonadaceae</taxon>
        <taxon>Aureococcus</taxon>
    </lineage>
</organism>
<dbReference type="Pfam" id="PF00293">
    <property type="entry name" value="NUDIX"/>
    <property type="match status" value="1"/>
</dbReference>
<dbReference type="InterPro" id="IPR020084">
    <property type="entry name" value="NUDIX_hydrolase_CS"/>
</dbReference>
<dbReference type="EMBL" id="JBBJCI010000146">
    <property type="protein sequence ID" value="KAK7242310.1"/>
    <property type="molecule type" value="Genomic_DNA"/>
</dbReference>
<evidence type="ECO:0000313" key="9">
    <source>
        <dbReference type="Proteomes" id="UP001363151"/>
    </source>
</evidence>
<proteinExistence type="predicted"/>
<evidence type="ECO:0000256" key="3">
    <source>
        <dbReference type="ARBA" id="ARBA00022723"/>
    </source>
</evidence>
<keyword evidence="9" id="KW-1185">Reference proteome</keyword>
<reference evidence="8 9" key="1">
    <citation type="submission" date="2024-03" db="EMBL/GenBank/DDBJ databases">
        <title>Aureococcus anophagefferens CCMP1851 and Kratosvirus quantuckense: Draft genome of a second virus-susceptible host strain in the model system.</title>
        <authorList>
            <person name="Chase E."/>
            <person name="Truchon A.R."/>
            <person name="Schepens W."/>
            <person name="Wilhelm S.W."/>
        </authorList>
    </citation>
    <scope>NUCLEOTIDE SEQUENCE [LARGE SCALE GENOMIC DNA]</scope>
    <source>
        <strain evidence="8 9">CCMP1851</strain>
    </source>
</reference>
<dbReference type="Gene3D" id="3.90.79.10">
    <property type="entry name" value="Nucleoside Triphosphate Pyrophosphohydrolase"/>
    <property type="match status" value="1"/>
</dbReference>
<sequence>MVALLALMTQAAAFTAPFFDTSGRLQRTTAPPAPDPAAETRYVPIYKGEVLMDDAGAKLLEESAAAPYAAQDGCVVAWLGSATEGALAPAAPRNYWLLELSHLEDKPEHLGEWAPLRNAGGVGGRGVLSSSPVRVADDVAALLGTARGLADWHAHNHYCASCGGLTKPARHGRNRQCVDCDTRVRPRLDPSVIVLVTNERRDRCLLGRAKGWAPGRWSTLAGFVEFGESLEECVVREIAEEAGVAPDRASLRQVASQPWLFPRSLMVGYEAVVDDAIPLARQEDELAGLAWFDRDYVRKQVALQGDDDAPATPGDFHAARAAAVAATEAAARLAEAPSAWDLVDDLEKQPASFASLEEECAIDDADEKCRKLGRELAELDALIAQGPGKSRVREAAKNLLREIESGYDDQIFKK</sequence>
<dbReference type="CDD" id="cd03429">
    <property type="entry name" value="NUDIX_NADH_pyrophosphatase_Nudt13"/>
    <property type="match status" value="1"/>
</dbReference>
<evidence type="ECO:0000256" key="1">
    <source>
        <dbReference type="ARBA" id="ARBA00001946"/>
    </source>
</evidence>
<comment type="cofactor">
    <cofactor evidence="1">
        <name>Mg(2+)</name>
        <dbReference type="ChEBI" id="CHEBI:18420"/>
    </cofactor>
</comment>
<dbReference type="PROSITE" id="PS00893">
    <property type="entry name" value="NUDIX_BOX"/>
    <property type="match status" value="1"/>
</dbReference>
<evidence type="ECO:0000256" key="4">
    <source>
        <dbReference type="ARBA" id="ARBA00022801"/>
    </source>
</evidence>